<dbReference type="Pfam" id="PF07669">
    <property type="entry name" value="Eco57I"/>
    <property type="match status" value="1"/>
</dbReference>
<organism evidence="9">
    <name type="scientific">viral metagenome</name>
    <dbReference type="NCBI Taxonomy" id="1070528"/>
    <lineage>
        <taxon>unclassified sequences</taxon>
        <taxon>metagenomes</taxon>
        <taxon>organismal metagenomes</taxon>
    </lineage>
</organism>
<feature type="domain" description="Type II methyltransferase M.TaqI-like" evidence="8">
    <location>
        <begin position="101"/>
        <end position="207"/>
    </location>
</feature>
<keyword evidence="6" id="KW-0238">DNA-binding</keyword>
<evidence type="ECO:0000259" key="8">
    <source>
        <dbReference type="Pfam" id="PF07669"/>
    </source>
</evidence>
<keyword evidence="3" id="KW-0808">Transferase</keyword>
<evidence type="ECO:0000256" key="7">
    <source>
        <dbReference type="ARBA" id="ARBA00047942"/>
    </source>
</evidence>
<keyword evidence="4" id="KW-0949">S-adenosyl-L-methionine</keyword>
<keyword evidence="5" id="KW-0680">Restriction system</keyword>
<evidence type="ECO:0000256" key="3">
    <source>
        <dbReference type="ARBA" id="ARBA00022679"/>
    </source>
</evidence>
<accession>A0A6C0E0E4</accession>
<dbReference type="GO" id="GO:0003677">
    <property type="term" value="F:DNA binding"/>
    <property type="evidence" value="ECO:0007669"/>
    <property type="project" value="UniProtKB-KW"/>
</dbReference>
<name>A0A6C0E0E4_9ZZZZ</name>
<evidence type="ECO:0000313" key="9">
    <source>
        <dbReference type="EMBL" id="QHT20905.1"/>
    </source>
</evidence>
<dbReference type="EC" id="2.1.1.72" evidence="1"/>
<evidence type="ECO:0000256" key="4">
    <source>
        <dbReference type="ARBA" id="ARBA00022691"/>
    </source>
</evidence>
<protein>
    <recommendedName>
        <fullName evidence="1">site-specific DNA-methyltransferase (adenine-specific)</fullName>
        <ecNumber evidence="1">2.1.1.72</ecNumber>
    </recommendedName>
</protein>
<dbReference type="PROSITE" id="PS00092">
    <property type="entry name" value="N6_MTASE"/>
    <property type="match status" value="1"/>
</dbReference>
<proteinExistence type="predicted"/>
<evidence type="ECO:0000256" key="6">
    <source>
        <dbReference type="ARBA" id="ARBA00023125"/>
    </source>
</evidence>
<dbReference type="AlphaFoldDB" id="A0A6C0E0E4"/>
<dbReference type="InterPro" id="IPR011639">
    <property type="entry name" value="MethylTrfase_TaqI-like_dom"/>
</dbReference>
<dbReference type="Gene3D" id="3.40.50.150">
    <property type="entry name" value="Vaccinia Virus protein VP39"/>
    <property type="match status" value="1"/>
</dbReference>
<dbReference type="CDD" id="cd02440">
    <property type="entry name" value="AdoMet_MTases"/>
    <property type="match status" value="1"/>
</dbReference>
<evidence type="ECO:0000256" key="1">
    <source>
        <dbReference type="ARBA" id="ARBA00011900"/>
    </source>
</evidence>
<dbReference type="InterPro" id="IPR029063">
    <property type="entry name" value="SAM-dependent_MTases_sf"/>
</dbReference>
<dbReference type="PRINTS" id="PR00507">
    <property type="entry name" value="N12N6MTFRASE"/>
</dbReference>
<dbReference type="PANTHER" id="PTHR33841:SF6">
    <property type="entry name" value="TYPE II METHYLTRANSFERASE M.HINDII"/>
    <property type="match status" value="1"/>
</dbReference>
<reference evidence="9" key="1">
    <citation type="journal article" date="2020" name="Nature">
        <title>Giant virus diversity and host interactions through global metagenomics.</title>
        <authorList>
            <person name="Schulz F."/>
            <person name="Roux S."/>
            <person name="Paez-Espino D."/>
            <person name="Jungbluth S."/>
            <person name="Walsh D.A."/>
            <person name="Denef V.J."/>
            <person name="McMahon K.D."/>
            <person name="Konstantinidis K.T."/>
            <person name="Eloe-Fadrosh E.A."/>
            <person name="Kyrpides N.C."/>
            <person name="Woyke T."/>
        </authorList>
    </citation>
    <scope>NUCLEOTIDE SEQUENCE</scope>
    <source>
        <strain evidence="9">GVMAG-M-3300023174-75</strain>
    </source>
</reference>
<dbReference type="SUPFAM" id="SSF53335">
    <property type="entry name" value="S-adenosyl-L-methionine-dependent methyltransferases"/>
    <property type="match status" value="1"/>
</dbReference>
<dbReference type="GO" id="GO:0009307">
    <property type="term" value="P:DNA restriction-modification system"/>
    <property type="evidence" value="ECO:0007669"/>
    <property type="project" value="UniProtKB-KW"/>
</dbReference>
<dbReference type="GO" id="GO:0009007">
    <property type="term" value="F:site-specific DNA-methyltransferase (adenine-specific) activity"/>
    <property type="evidence" value="ECO:0007669"/>
    <property type="project" value="UniProtKB-EC"/>
</dbReference>
<evidence type="ECO:0000256" key="5">
    <source>
        <dbReference type="ARBA" id="ARBA00022747"/>
    </source>
</evidence>
<dbReference type="GO" id="GO:0032259">
    <property type="term" value="P:methylation"/>
    <property type="evidence" value="ECO:0007669"/>
    <property type="project" value="UniProtKB-KW"/>
</dbReference>
<comment type="catalytic activity">
    <reaction evidence="7">
        <text>a 2'-deoxyadenosine in DNA + S-adenosyl-L-methionine = an N(6)-methyl-2'-deoxyadenosine in DNA + S-adenosyl-L-homocysteine + H(+)</text>
        <dbReference type="Rhea" id="RHEA:15197"/>
        <dbReference type="Rhea" id="RHEA-COMP:12418"/>
        <dbReference type="Rhea" id="RHEA-COMP:12419"/>
        <dbReference type="ChEBI" id="CHEBI:15378"/>
        <dbReference type="ChEBI" id="CHEBI:57856"/>
        <dbReference type="ChEBI" id="CHEBI:59789"/>
        <dbReference type="ChEBI" id="CHEBI:90615"/>
        <dbReference type="ChEBI" id="CHEBI:90616"/>
        <dbReference type="EC" id="2.1.1.72"/>
    </reaction>
</comment>
<dbReference type="PANTHER" id="PTHR33841">
    <property type="entry name" value="DNA METHYLTRANSFERASE YEEA-RELATED"/>
    <property type="match status" value="1"/>
</dbReference>
<dbReference type="InterPro" id="IPR050953">
    <property type="entry name" value="N4_N6_ade-DNA_methylase"/>
</dbReference>
<evidence type="ECO:0000256" key="2">
    <source>
        <dbReference type="ARBA" id="ARBA00022603"/>
    </source>
</evidence>
<dbReference type="EMBL" id="MN739683">
    <property type="protein sequence ID" value="QHT20905.1"/>
    <property type="molecule type" value="Genomic_DNA"/>
</dbReference>
<keyword evidence="2" id="KW-0489">Methyltransferase</keyword>
<sequence length="467" mass="54200">MQISINNEDKNKYGIVYTPEPLVNKILDLIPKEYYQNPNLKWLDIGAGNGAFTLNLYNRLLNDLSNVIPNIETRKIHILEKMITMCEIYPPHIQKLYEVFSCKANIIKNDFLKVGQTHSNDYYFDIIIGNPPYNINGKIKTPTNNIIKKCNDGKQIYVEFVNKSLVLLKPGGLLALIIPTLWMKPDKADLYNSLTSKNFNIKALVCLSTTQTLKEFAYQAQIPTCYFYGTLNNPNPQNNLQKTIKVYDSCYKTTIDYLIRPDYPIPTHGINIINKLLYYVDKLGHLKVYKTNSPPKNSLFSNSECENNKFKNIKTTKLIEKRPLLIINYSNCAQAFSNIPKLIMAHKMYGFPYLDSSGIYGISSRDNYILTNTDYNLYELQQIQAFLSTKTALFVFSTTTYRMRYLERYAFQFIPNITKLHNFPNLLNLNCAEREKIISLFFNFSAIEEERINSSFNNYKYFIDNNL</sequence>
<dbReference type="InterPro" id="IPR002052">
    <property type="entry name" value="DNA_methylase_N6_adenine_CS"/>
</dbReference>